<dbReference type="WBParaSite" id="PS1159_v2.g13326.t1">
    <property type="protein sequence ID" value="PS1159_v2.g13326.t1"/>
    <property type="gene ID" value="PS1159_v2.g13326"/>
</dbReference>
<proteinExistence type="predicted"/>
<protein>
    <submittedName>
        <fullName evidence="2">Toll-interacting protein</fullName>
    </submittedName>
</protein>
<name>A0AC35F368_9BILA</name>
<reference evidence="2" key="1">
    <citation type="submission" date="2022-11" db="UniProtKB">
        <authorList>
            <consortium name="WormBaseParasite"/>
        </authorList>
    </citation>
    <scope>IDENTIFICATION</scope>
</reference>
<accession>A0AC35F368</accession>
<evidence type="ECO:0000313" key="1">
    <source>
        <dbReference type="Proteomes" id="UP000887580"/>
    </source>
</evidence>
<sequence length="290" mass="32489">MADEKAALKIQMLLEEAQVLKSIPDDFLRLPTTSANALQHQQQHPGGLMLNGVPYQAIQQHYIPPNTRGKLQIKIVSARLQKNYGAPFVRMDPYVRIRVGNVVYETPTNASGGKNPSWNCTLSTYLPTNIDSIYLQIFDERSFTDDECVAWSRVTLPPAIFNNETIDEWYPLSGRQGEGQEGVINLVMSFKEIDPNVIVQQQQMQQQLLQQQQQQILIDDPNLIDPELAAALEASKNETGQPPSIPITDEMVSEMTAMFPTVEVDVIRAILEDKRGDKQDAATALLQLSD</sequence>
<organism evidence="1 2">
    <name type="scientific">Panagrolaimus sp. PS1159</name>
    <dbReference type="NCBI Taxonomy" id="55785"/>
    <lineage>
        <taxon>Eukaryota</taxon>
        <taxon>Metazoa</taxon>
        <taxon>Ecdysozoa</taxon>
        <taxon>Nematoda</taxon>
        <taxon>Chromadorea</taxon>
        <taxon>Rhabditida</taxon>
        <taxon>Tylenchina</taxon>
        <taxon>Panagrolaimomorpha</taxon>
        <taxon>Panagrolaimoidea</taxon>
        <taxon>Panagrolaimidae</taxon>
        <taxon>Panagrolaimus</taxon>
    </lineage>
</organism>
<evidence type="ECO:0000313" key="2">
    <source>
        <dbReference type="WBParaSite" id="PS1159_v2.g13326.t1"/>
    </source>
</evidence>
<dbReference type="Proteomes" id="UP000887580">
    <property type="component" value="Unplaced"/>
</dbReference>